<sequence length="307" mass="34162">MIEEMRSDGISNARSALGDVTNLVGKRGHSSISTSGVKTGDDCNKNEALQFGKKERRTTENCKHENFKKEIVDCVLRFHSCSEIDSSTGNTIDGLPRLQYKIREPCPPGVRHNADSEVVVEDSSKDKVSTSIITNNGDDLTLDNVDFNKGDYLDCSRLVASQESRSSGLERCIEQKGAGCSDTNIDSIKACSCSFCMKAAYIWSDLHYQDIKGRMAAIKKSQKEASILVQKNSGDNEKGKYGKRIFNKSSKLESDLTDKWRSFFLNVEDIFALESSQLESSLLTLRDLRDNCKSDLNPTDGMHLEKK</sequence>
<dbReference type="EMBL" id="CM042017">
    <property type="protein sequence ID" value="KAI3691442.1"/>
    <property type="molecule type" value="Genomic_DNA"/>
</dbReference>
<keyword evidence="2" id="KW-1185">Reference proteome</keyword>
<name>A0ACB8Z0W8_CICIN</name>
<reference evidence="2" key="1">
    <citation type="journal article" date="2022" name="Mol. Ecol. Resour.">
        <title>The genomes of chicory, endive, great burdock and yacon provide insights into Asteraceae palaeo-polyploidization history and plant inulin production.</title>
        <authorList>
            <person name="Fan W."/>
            <person name="Wang S."/>
            <person name="Wang H."/>
            <person name="Wang A."/>
            <person name="Jiang F."/>
            <person name="Liu H."/>
            <person name="Zhao H."/>
            <person name="Xu D."/>
            <person name="Zhang Y."/>
        </authorList>
    </citation>
    <scope>NUCLEOTIDE SEQUENCE [LARGE SCALE GENOMIC DNA]</scope>
    <source>
        <strain evidence="2">cv. Punajuju</strain>
    </source>
</reference>
<accession>A0ACB8Z0W8</accession>
<evidence type="ECO:0000313" key="1">
    <source>
        <dbReference type="EMBL" id="KAI3691442.1"/>
    </source>
</evidence>
<gene>
    <name evidence="1" type="ORF">L2E82_49801</name>
</gene>
<protein>
    <submittedName>
        <fullName evidence="1">Uncharacterized protein</fullName>
    </submittedName>
</protein>
<comment type="caution">
    <text evidence="1">The sequence shown here is derived from an EMBL/GenBank/DDBJ whole genome shotgun (WGS) entry which is preliminary data.</text>
</comment>
<dbReference type="Proteomes" id="UP001055811">
    <property type="component" value="Linkage Group LG09"/>
</dbReference>
<reference evidence="1 2" key="2">
    <citation type="journal article" date="2022" name="Mol. Ecol. Resour.">
        <title>The genomes of chicory, endive, great burdock and yacon provide insights into Asteraceae paleo-polyploidization history and plant inulin production.</title>
        <authorList>
            <person name="Fan W."/>
            <person name="Wang S."/>
            <person name="Wang H."/>
            <person name="Wang A."/>
            <person name="Jiang F."/>
            <person name="Liu H."/>
            <person name="Zhao H."/>
            <person name="Xu D."/>
            <person name="Zhang Y."/>
        </authorList>
    </citation>
    <scope>NUCLEOTIDE SEQUENCE [LARGE SCALE GENOMIC DNA]</scope>
    <source>
        <strain evidence="2">cv. Punajuju</strain>
        <tissue evidence="1">Leaves</tissue>
    </source>
</reference>
<organism evidence="1 2">
    <name type="scientific">Cichorium intybus</name>
    <name type="common">Chicory</name>
    <dbReference type="NCBI Taxonomy" id="13427"/>
    <lineage>
        <taxon>Eukaryota</taxon>
        <taxon>Viridiplantae</taxon>
        <taxon>Streptophyta</taxon>
        <taxon>Embryophyta</taxon>
        <taxon>Tracheophyta</taxon>
        <taxon>Spermatophyta</taxon>
        <taxon>Magnoliopsida</taxon>
        <taxon>eudicotyledons</taxon>
        <taxon>Gunneridae</taxon>
        <taxon>Pentapetalae</taxon>
        <taxon>asterids</taxon>
        <taxon>campanulids</taxon>
        <taxon>Asterales</taxon>
        <taxon>Asteraceae</taxon>
        <taxon>Cichorioideae</taxon>
        <taxon>Cichorieae</taxon>
        <taxon>Cichoriinae</taxon>
        <taxon>Cichorium</taxon>
    </lineage>
</organism>
<proteinExistence type="predicted"/>
<evidence type="ECO:0000313" key="2">
    <source>
        <dbReference type="Proteomes" id="UP001055811"/>
    </source>
</evidence>